<dbReference type="InterPro" id="IPR056924">
    <property type="entry name" value="SH3_Tf2-1"/>
</dbReference>
<evidence type="ECO:0000313" key="13">
    <source>
        <dbReference type="EMBL" id="KAK9401976.1"/>
    </source>
</evidence>
<evidence type="ECO:0000256" key="6">
    <source>
        <dbReference type="ARBA" id="ARBA00022908"/>
    </source>
</evidence>
<keyword evidence="10" id="KW-0233">DNA recombination</keyword>
<dbReference type="InterPro" id="IPR041588">
    <property type="entry name" value="Integrase_H2C2"/>
</dbReference>
<keyword evidence="8" id="KW-0239">DNA-directed DNA polymerase</keyword>
<dbReference type="GO" id="GO:0006508">
    <property type="term" value="P:proteolysis"/>
    <property type="evidence" value="ECO:0007669"/>
    <property type="project" value="UniProtKB-KW"/>
</dbReference>
<dbReference type="GO" id="GO:0046872">
    <property type="term" value="F:metal ion binding"/>
    <property type="evidence" value="ECO:0007669"/>
    <property type="project" value="UniProtKB-KW"/>
</dbReference>
<dbReference type="Proteomes" id="UP001474421">
    <property type="component" value="Unassembled WGS sequence"/>
</dbReference>
<evidence type="ECO:0000256" key="3">
    <source>
        <dbReference type="ARBA" id="ARBA00022750"/>
    </source>
</evidence>
<dbReference type="Pfam" id="PF17921">
    <property type="entry name" value="Integrase_H2C2"/>
    <property type="match status" value="1"/>
</dbReference>
<evidence type="ECO:0000256" key="10">
    <source>
        <dbReference type="ARBA" id="ARBA00023172"/>
    </source>
</evidence>
<dbReference type="InterPro" id="IPR036397">
    <property type="entry name" value="RNaseH_sf"/>
</dbReference>
<dbReference type="InterPro" id="IPR050951">
    <property type="entry name" value="Retrovirus_Pol_polyprotein"/>
</dbReference>
<gene>
    <name evidence="13" type="ORF">NXF25_010332</name>
</gene>
<evidence type="ECO:0000256" key="4">
    <source>
        <dbReference type="ARBA" id="ARBA00022801"/>
    </source>
</evidence>
<dbReference type="PANTHER" id="PTHR37984:SF15">
    <property type="entry name" value="INTEGRASE CATALYTIC DOMAIN-CONTAINING PROTEIN"/>
    <property type="match status" value="1"/>
</dbReference>
<evidence type="ECO:0000256" key="1">
    <source>
        <dbReference type="ARBA" id="ARBA00022670"/>
    </source>
</evidence>
<evidence type="ECO:0000256" key="2">
    <source>
        <dbReference type="ARBA" id="ARBA00022723"/>
    </source>
</evidence>
<keyword evidence="14" id="KW-1185">Reference proteome</keyword>
<dbReference type="AlphaFoldDB" id="A0AAW1BJF0"/>
<dbReference type="InterPro" id="IPR001584">
    <property type="entry name" value="Integrase_cat-core"/>
</dbReference>
<dbReference type="GO" id="GO:0015074">
    <property type="term" value="P:DNA integration"/>
    <property type="evidence" value="ECO:0007669"/>
    <property type="project" value="UniProtKB-KW"/>
</dbReference>
<dbReference type="GO" id="GO:0003964">
    <property type="term" value="F:RNA-directed DNA polymerase activity"/>
    <property type="evidence" value="ECO:0007669"/>
    <property type="project" value="UniProtKB-KW"/>
</dbReference>
<dbReference type="FunFam" id="1.10.340.70:FF:000001">
    <property type="entry name" value="Retrovirus-related Pol polyprotein from transposon gypsy-like Protein"/>
    <property type="match status" value="1"/>
</dbReference>
<evidence type="ECO:0000256" key="5">
    <source>
        <dbReference type="ARBA" id="ARBA00022842"/>
    </source>
</evidence>
<keyword evidence="2" id="KW-0479">Metal-binding</keyword>
<keyword evidence="8" id="KW-0808">Transferase</keyword>
<keyword evidence="9" id="KW-0238">DNA-binding</keyword>
<dbReference type="PANTHER" id="PTHR37984">
    <property type="entry name" value="PROTEIN CBG26694"/>
    <property type="match status" value="1"/>
</dbReference>
<feature type="domain" description="Integrase catalytic" evidence="12">
    <location>
        <begin position="128"/>
        <end position="281"/>
    </location>
</feature>
<dbReference type="Gene3D" id="1.10.340.70">
    <property type="match status" value="1"/>
</dbReference>
<evidence type="ECO:0000259" key="12">
    <source>
        <dbReference type="PROSITE" id="PS50994"/>
    </source>
</evidence>
<evidence type="ECO:0000256" key="9">
    <source>
        <dbReference type="ARBA" id="ARBA00023125"/>
    </source>
</evidence>
<dbReference type="GO" id="GO:0006310">
    <property type="term" value="P:DNA recombination"/>
    <property type="evidence" value="ECO:0007669"/>
    <property type="project" value="UniProtKB-KW"/>
</dbReference>
<keyword evidence="6" id="KW-0229">DNA integration</keyword>
<dbReference type="GO" id="GO:0003887">
    <property type="term" value="F:DNA-directed DNA polymerase activity"/>
    <property type="evidence" value="ECO:0007669"/>
    <property type="project" value="UniProtKB-KW"/>
</dbReference>
<keyword evidence="8" id="KW-0548">Nucleotidyltransferase</keyword>
<keyword evidence="5" id="KW-0460">Magnesium</keyword>
<proteinExistence type="predicted"/>
<sequence length="422" mass="48428">MPPYGQNEAKAVSHSVPTTLEDKLKAAILDDPWLRENPSLLTRRDGLAWNGNKLYIPQTLRSRVFHRCHNLKQAGHFGFLKTLHLARRQFWWPRMRMDIETYIKCCPVCATSKPHTGKPLGLLHSVADPIRPWQDIAMDFIVELPESQGYTVIWTVVDLFSKQAHFIPCKRLARLFLSHVYRLYRALRRIISDRGVQFTVHFWRGFVRFLRSSQGLSSVYHPSTNGAAERANAVVERYLRSYVSQQQTYWVDLVVFAEVAYNNAVHSSTGYTPFQVVHGRDFIPIPECSPESFSSSQPSEWLTRVSGVCRVVKEALAKARDTAKVQADKKQRAQKLFQVGDLVYLSTKYIRLQVPCRKLAPKYISPFWIAQIINLVAVHLHLPRVLGRIHPVFHSSLLKPVEEVSCDFPTETLAPLCMTRNP</sequence>
<evidence type="ECO:0000313" key="14">
    <source>
        <dbReference type="Proteomes" id="UP001474421"/>
    </source>
</evidence>
<organism evidence="13 14">
    <name type="scientific">Crotalus adamanteus</name>
    <name type="common">Eastern diamondback rattlesnake</name>
    <dbReference type="NCBI Taxonomy" id="8729"/>
    <lineage>
        <taxon>Eukaryota</taxon>
        <taxon>Metazoa</taxon>
        <taxon>Chordata</taxon>
        <taxon>Craniata</taxon>
        <taxon>Vertebrata</taxon>
        <taxon>Euteleostomi</taxon>
        <taxon>Lepidosauria</taxon>
        <taxon>Squamata</taxon>
        <taxon>Bifurcata</taxon>
        <taxon>Unidentata</taxon>
        <taxon>Episquamata</taxon>
        <taxon>Toxicofera</taxon>
        <taxon>Serpentes</taxon>
        <taxon>Colubroidea</taxon>
        <taxon>Viperidae</taxon>
        <taxon>Crotalinae</taxon>
        <taxon>Crotalus</taxon>
    </lineage>
</organism>
<dbReference type="InterPro" id="IPR012337">
    <property type="entry name" value="RNaseH-like_sf"/>
</dbReference>
<keyword evidence="7" id="KW-0695">RNA-directed DNA polymerase</keyword>
<dbReference type="GO" id="GO:0003677">
    <property type="term" value="F:DNA binding"/>
    <property type="evidence" value="ECO:0007669"/>
    <property type="project" value="UniProtKB-KW"/>
</dbReference>
<evidence type="ECO:0000256" key="11">
    <source>
        <dbReference type="ARBA" id="ARBA00039658"/>
    </source>
</evidence>
<evidence type="ECO:0000256" key="8">
    <source>
        <dbReference type="ARBA" id="ARBA00022932"/>
    </source>
</evidence>
<reference evidence="13 14" key="1">
    <citation type="journal article" date="2024" name="Proc. Natl. Acad. Sci. U.S.A.">
        <title>The genetic regulatory architecture and epigenomic basis for age-related changes in rattlesnake venom.</title>
        <authorList>
            <person name="Hogan M.P."/>
            <person name="Holding M.L."/>
            <person name="Nystrom G.S."/>
            <person name="Colston T.J."/>
            <person name="Bartlett D.A."/>
            <person name="Mason A.J."/>
            <person name="Ellsworth S.A."/>
            <person name="Rautsaw R.M."/>
            <person name="Lawrence K.C."/>
            <person name="Strickland J.L."/>
            <person name="He B."/>
            <person name="Fraser P."/>
            <person name="Margres M.J."/>
            <person name="Gilbert D.M."/>
            <person name="Gibbs H.L."/>
            <person name="Parkinson C.L."/>
            <person name="Rokyta D.R."/>
        </authorList>
    </citation>
    <scope>NUCLEOTIDE SEQUENCE [LARGE SCALE GENOMIC DNA]</scope>
    <source>
        <strain evidence="13">DRR0105</strain>
    </source>
</reference>
<comment type="caution">
    <text evidence="13">The sequence shown here is derived from an EMBL/GenBank/DDBJ whole genome shotgun (WGS) entry which is preliminary data.</text>
</comment>
<dbReference type="EMBL" id="JAOTOJ010000004">
    <property type="protein sequence ID" value="KAK9401976.1"/>
    <property type="molecule type" value="Genomic_DNA"/>
</dbReference>
<evidence type="ECO:0000256" key="7">
    <source>
        <dbReference type="ARBA" id="ARBA00022918"/>
    </source>
</evidence>
<dbReference type="Pfam" id="PF24626">
    <property type="entry name" value="SH3_Tf2-1"/>
    <property type="match status" value="1"/>
</dbReference>
<keyword evidence="1" id="KW-0645">Protease</keyword>
<dbReference type="SUPFAM" id="SSF53098">
    <property type="entry name" value="Ribonuclease H-like"/>
    <property type="match status" value="1"/>
</dbReference>
<dbReference type="PROSITE" id="PS50994">
    <property type="entry name" value="INTEGRASE"/>
    <property type="match status" value="1"/>
</dbReference>
<dbReference type="GO" id="GO:0004190">
    <property type="term" value="F:aspartic-type endopeptidase activity"/>
    <property type="evidence" value="ECO:0007669"/>
    <property type="project" value="UniProtKB-KW"/>
</dbReference>
<name>A0AAW1BJF0_CROAD</name>
<dbReference type="Gene3D" id="3.30.420.10">
    <property type="entry name" value="Ribonuclease H-like superfamily/Ribonuclease H"/>
    <property type="match status" value="1"/>
</dbReference>
<protein>
    <recommendedName>
        <fullName evidence="11">Gypsy retrotransposon integrase-like protein 1</fullName>
    </recommendedName>
</protein>
<keyword evidence="4" id="KW-0378">Hydrolase</keyword>
<keyword evidence="3" id="KW-0064">Aspartyl protease</keyword>
<accession>A0AAW1BJF0</accession>